<dbReference type="EMBL" id="MU275993">
    <property type="protein sequence ID" value="KAI0044123.1"/>
    <property type="molecule type" value="Genomic_DNA"/>
</dbReference>
<dbReference type="Proteomes" id="UP000814033">
    <property type="component" value="Unassembled WGS sequence"/>
</dbReference>
<gene>
    <name evidence="1" type="ORF">FA95DRAFT_1681421</name>
</gene>
<proteinExistence type="predicted"/>
<protein>
    <submittedName>
        <fullName evidence="1">Uncharacterized protein</fullName>
    </submittedName>
</protein>
<comment type="caution">
    <text evidence="1">The sequence shown here is derived from an EMBL/GenBank/DDBJ whole genome shotgun (WGS) entry which is preliminary data.</text>
</comment>
<keyword evidence="2" id="KW-1185">Reference proteome</keyword>
<name>A0ACB8RKU0_9AGAM</name>
<organism evidence="1 2">
    <name type="scientific">Auriscalpium vulgare</name>
    <dbReference type="NCBI Taxonomy" id="40419"/>
    <lineage>
        <taxon>Eukaryota</taxon>
        <taxon>Fungi</taxon>
        <taxon>Dikarya</taxon>
        <taxon>Basidiomycota</taxon>
        <taxon>Agaricomycotina</taxon>
        <taxon>Agaricomycetes</taxon>
        <taxon>Russulales</taxon>
        <taxon>Auriscalpiaceae</taxon>
        <taxon>Auriscalpium</taxon>
    </lineage>
</organism>
<sequence>MPPVAVYAVDPEMRAAYEANLPTRKERRKLRGKVLEQCANYNECGITRAGTELRTCSSCKLAKYCSTDCQKSHWRNGHKAQCTAPELDGAKNLPLRLAKRGLASSYIVEYYHDLAITVLDLVDKPRRSDWRRYAVRMVCAMQPADMTRHLQHMINGHPELSDNEPKCLQISRTIKVLIDDLPEETRRVAIAMREKVAGKKGNGHPLMTYWFTLEGDGDECKSFTSSLPLSKHKILWLNTDPPNVTERRSPLTGTSLVPRTEELIREGLNIAIRHDIANTMHLRVFPDESN</sequence>
<reference evidence="1" key="2">
    <citation type="journal article" date="2022" name="New Phytol.">
        <title>Evolutionary transition to the ectomycorrhizal habit in the genomes of a hyperdiverse lineage of mushroom-forming fungi.</title>
        <authorList>
            <person name="Looney B."/>
            <person name="Miyauchi S."/>
            <person name="Morin E."/>
            <person name="Drula E."/>
            <person name="Courty P.E."/>
            <person name="Kohler A."/>
            <person name="Kuo A."/>
            <person name="LaButti K."/>
            <person name="Pangilinan J."/>
            <person name="Lipzen A."/>
            <person name="Riley R."/>
            <person name="Andreopoulos W."/>
            <person name="He G."/>
            <person name="Johnson J."/>
            <person name="Nolan M."/>
            <person name="Tritt A."/>
            <person name="Barry K.W."/>
            <person name="Grigoriev I.V."/>
            <person name="Nagy L.G."/>
            <person name="Hibbett D."/>
            <person name="Henrissat B."/>
            <person name="Matheny P.B."/>
            <person name="Labbe J."/>
            <person name="Martin F.M."/>
        </authorList>
    </citation>
    <scope>NUCLEOTIDE SEQUENCE</scope>
    <source>
        <strain evidence="1">FP105234-sp</strain>
    </source>
</reference>
<reference evidence="1" key="1">
    <citation type="submission" date="2021-02" db="EMBL/GenBank/DDBJ databases">
        <authorList>
            <consortium name="DOE Joint Genome Institute"/>
            <person name="Ahrendt S."/>
            <person name="Looney B.P."/>
            <person name="Miyauchi S."/>
            <person name="Morin E."/>
            <person name="Drula E."/>
            <person name="Courty P.E."/>
            <person name="Chicoki N."/>
            <person name="Fauchery L."/>
            <person name="Kohler A."/>
            <person name="Kuo A."/>
            <person name="Labutti K."/>
            <person name="Pangilinan J."/>
            <person name="Lipzen A."/>
            <person name="Riley R."/>
            <person name="Andreopoulos W."/>
            <person name="He G."/>
            <person name="Johnson J."/>
            <person name="Barry K.W."/>
            <person name="Grigoriev I.V."/>
            <person name="Nagy L."/>
            <person name="Hibbett D."/>
            <person name="Henrissat B."/>
            <person name="Matheny P.B."/>
            <person name="Labbe J."/>
            <person name="Martin F."/>
        </authorList>
    </citation>
    <scope>NUCLEOTIDE SEQUENCE</scope>
    <source>
        <strain evidence="1">FP105234-sp</strain>
    </source>
</reference>
<evidence type="ECO:0000313" key="2">
    <source>
        <dbReference type="Proteomes" id="UP000814033"/>
    </source>
</evidence>
<accession>A0ACB8RKU0</accession>
<evidence type="ECO:0000313" key="1">
    <source>
        <dbReference type="EMBL" id="KAI0044123.1"/>
    </source>
</evidence>